<accession>A0A200QKI2</accession>
<dbReference type="PANTHER" id="PTHR35730:SF2">
    <property type="entry name" value="KINETOCHORE PROTEIN SPC24 HOMOLOG-RELATED"/>
    <property type="match status" value="1"/>
</dbReference>
<organism evidence="2 3">
    <name type="scientific">Macleaya cordata</name>
    <name type="common">Five-seeded plume-poppy</name>
    <name type="synonym">Bocconia cordata</name>
    <dbReference type="NCBI Taxonomy" id="56857"/>
    <lineage>
        <taxon>Eukaryota</taxon>
        <taxon>Viridiplantae</taxon>
        <taxon>Streptophyta</taxon>
        <taxon>Embryophyta</taxon>
        <taxon>Tracheophyta</taxon>
        <taxon>Spermatophyta</taxon>
        <taxon>Magnoliopsida</taxon>
        <taxon>Ranunculales</taxon>
        <taxon>Papaveraceae</taxon>
        <taxon>Papaveroideae</taxon>
        <taxon>Macleaya</taxon>
    </lineage>
</organism>
<dbReference type="GO" id="GO:0051983">
    <property type="term" value="P:regulation of chromosome segregation"/>
    <property type="evidence" value="ECO:0007669"/>
    <property type="project" value="InterPro"/>
</dbReference>
<comment type="caution">
    <text evidence="2">The sequence shown here is derived from an EMBL/GenBank/DDBJ whole genome shotgun (WGS) entry which is preliminary data.</text>
</comment>
<evidence type="ECO:0000313" key="2">
    <source>
        <dbReference type="EMBL" id="OVA10944.1"/>
    </source>
</evidence>
<dbReference type="AlphaFoldDB" id="A0A200QKI2"/>
<keyword evidence="3" id="KW-1185">Reference proteome</keyword>
<dbReference type="InterPro" id="IPR044951">
    <property type="entry name" value="SPC24-like"/>
</dbReference>
<evidence type="ECO:0000256" key="1">
    <source>
        <dbReference type="SAM" id="Coils"/>
    </source>
</evidence>
<dbReference type="FunCoup" id="A0A200QKI2">
    <property type="interactions" value="213"/>
</dbReference>
<dbReference type="EMBL" id="MVGT01001765">
    <property type="protein sequence ID" value="OVA10944.1"/>
    <property type="molecule type" value="Genomic_DNA"/>
</dbReference>
<dbReference type="OMA" id="CEIAIEY"/>
<protein>
    <submittedName>
        <fullName evidence="2">Uncharacterized protein</fullName>
    </submittedName>
</protein>
<dbReference type="Proteomes" id="UP000195402">
    <property type="component" value="Unassembled WGS sequence"/>
</dbReference>
<sequence length="107" mass="12305">MDDTALKIDVSKLISYCDDLVGVLKNKKDINNLMQSLEGVKLLQSSCEVDSSELQNSLEVYQKKINECQQRINEAKSKVVDDTDLESLQKELEEKLKRETSLREELR</sequence>
<gene>
    <name evidence="2" type="ORF">BVC80_8193g4</name>
</gene>
<reference evidence="2 3" key="1">
    <citation type="journal article" date="2017" name="Mol. Plant">
        <title>The Genome of Medicinal Plant Macleaya cordata Provides New Insights into Benzylisoquinoline Alkaloids Metabolism.</title>
        <authorList>
            <person name="Liu X."/>
            <person name="Liu Y."/>
            <person name="Huang P."/>
            <person name="Ma Y."/>
            <person name="Qing Z."/>
            <person name="Tang Q."/>
            <person name="Cao H."/>
            <person name="Cheng P."/>
            <person name="Zheng Y."/>
            <person name="Yuan Z."/>
            <person name="Zhou Y."/>
            <person name="Liu J."/>
            <person name="Tang Z."/>
            <person name="Zhuo Y."/>
            <person name="Zhang Y."/>
            <person name="Yu L."/>
            <person name="Huang J."/>
            <person name="Yang P."/>
            <person name="Peng Q."/>
            <person name="Zhang J."/>
            <person name="Jiang W."/>
            <person name="Zhang Z."/>
            <person name="Lin K."/>
            <person name="Ro D.K."/>
            <person name="Chen X."/>
            <person name="Xiong X."/>
            <person name="Shang Y."/>
            <person name="Huang S."/>
            <person name="Zeng J."/>
        </authorList>
    </citation>
    <scope>NUCLEOTIDE SEQUENCE [LARGE SCALE GENOMIC DNA]</scope>
    <source>
        <strain evidence="3">cv. BLH2017</strain>
        <tissue evidence="2">Root</tissue>
    </source>
</reference>
<dbReference type="OrthoDB" id="1906227at2759"/>
<name>A0A200QKI2_MACCD</name>
<dbReference type="PANTHER" id="PTHR35730">
    <property type="entry name" value="KINETOCHORE PROTEIN SPC24 HOMOLOG-RELATED"/>
    <property type="match status" value="1"/>
</dbReference>
<evidence type="ECO:0000313" key="3">
    <source>
        <dbReference type="Proteomes" id="UP000195402"/>
    </source>
</evidence>
<keyword evidence="1" id="KW-0175">Coiled coil</keyword>
<dbReference type="InParanoid" id="A0A200QKI2"/>
<dbReference type="STRING" id="56857.A0A200QKI2"/>
<proteinExistence type="predicted"/>
<feature type="coiled-coil region" evidence="1">
    <location>
        <begin position="51"/>
        <end position="105"/>
    </location>
</feature>